<protein>
    <recommendedName>
        <fullName evidence="4">Glycosyltransferase 2-like domain-containing protein</fullName>
    </recommendedName>
</protein>
<reference evidence="5" key="1">
    <citation type="submission" date="2018-06" db="EMBL/GenBank/DDBJ databases">
        <authorList>
            <person name="Zhirakovskaya E."/>
        </authorList>
    </citation>
    <scope>NUCLEOTIDE SEQUENCE</scope>
</reference>
<dbReference type="EMBL" id="UOGK01000532">
    <property type="protein sequence ID" value="VAX41381.1"/>
    <property type="molecule type" value="Genomic_DNA"/>
</dbReference>
<evidence type="ECO:0000259" key="4">
    <source>
        <dbReference type="Pfam" id="PF00535"/>
    </source>
</evidence>
<evidence type="ECO:0000256" key="3">
    <source>
        <dbReference type="ARBA" id="ARBA00022679"/>
    </source>
</evidence>
<dbReference type="Gene3D" id="3.90.550.10">
    <property type="entry name" value="Spore Coat Polysaccharide Biosynthesis Protein SpsA, Chain A"/>
    <property type="match status" value="1"/>
</dbReference>
<accession>A0A3B1DR81</accession>
<dbReference type="InterPro" id="IPR029044">
    <property type="entry name" value="Nucleotide-diphossugar_trans"/>
</dbReference>
<dbReference type="AlphaFoldDB" id="A0A3B1DR81"/>
<dbReference type="CDD" id="cd00761">
    <property type="entry name" value="Glyco_tranf_GTA_type"/>
    <property type="match status" value="1"/>
</dbReference>
<dbReference type="PANTHER" id="PTHR43179:SF12">
    <property type="entry name" value="GALACTOFURANOSYLTRANSFERASE GLFT2"/>
    <property type="match status" value="1"/>
</dbReference>
<keyword evidence="3" id="KW-0808">Transferase</keyword>
<evidence type="ECO:0000256" key="1">
    <source>
        <dbReference type="ARBA" id="ARBA00006739"/>
    </source>
</evidence>
<dbReference type="PANTHER" id="PTHR43179">
    <property type="entry name" value="RHAMNOSYLTRANSFERASE WBBL"/>
    <property type="match status" value="1"/>
</dbReference>
<dbReference type="GO" id="GO:0016757">
    <property type="term" value="F:glycosyltransferase activity"/>
    <property type="evidence" value="ECO:0007669"/>
    <property type="project" value="UniProtKB-KW"/>
</dbReference>
<sequence>MDISVIIPTFARPDKVASCITGLIGQTLEANRFEVLVGIDGGRNNPGDAHATARALHTLWPGERAGLLTVTPCDKLGQAGVRNALLEQARGETIVFLNDDMRPTPGLLAAHLHAQHKALARGTPALVIGAAPWARHLPDNLFARLIRETSMVFFYSRMDAALEAGEVEPLHDWGFRHAWLLNLSAPAKLVREAGGFTVFPSTYGYEDDEFAYRCKERFGTPVLYCPEAVAQHDHPMSPDDYLRREWQLGQSAWGFAKTAPACAQAMFGRDVTSDEELAYSRAFVERERAIADRVRETLCSMAETPVDVVADCDSPAGCVILEALYQQHLLLKRWEWRRGLLEAHCETEPNAPARNLVP</sequence>
<name>A0A3B1DR81_9ZZZZ</name>
<feature type="non-terminal residue" evidence="5">
    <location>
        <position position="358"/>
    </location>
</feature>
<evidence type="ECO:0000256" key="2">
    <source>
        <dbReference type="ARBA" id="ARBA00022676"/>
    </source>
</evidence>
<organism evidence="5">
    <name type="scientific">hydrothermal vent metagenome</name>
    <dbReference type="NCBI Taxonomy" id="652676"/>
    <lineage>
        <taxon>unclassified sequences</taxon>
        <taxon>metagenomes</taxon>
        <taxon>ecological metagenomes</taxon>
    </lineage>
</organism>
<dbReference type="Pfam" id="PF00535">
    <property type="entry name" value="Glycos_transf_2"/>
    <property type="match status" value="1"/>
</dbReference>
<gene>
    <name evidence="5" type="ORF">MNBD_PLANCTO03-2056</name>
</gene>
<dbReference type="InterPro" id="IPR001173">
    <property type="entry name" value="Glyco_trans_2-like"/>
</dbReference>
<proteinExistence type="inferred from homology"/>
<feature type="domain" description="Glycosyltransferase 2-like" evidence="4">
    <location>
        <begin position="4"/>
        <end position="114"/>
    </location>
</feature>
<dbReference type="SUPFAM" id="SSF53448">
    <property type="entry name" value="Nucleotide-diphospho-sugar transferases"/>
    <property type="match status" value="1"/>
</dbReference>
<evidence type="ECO:0000313" key="5">
    <source>
        <dbReference type="EMBL" id="VAX41381.1"/>
    </source>
</evidence>
<comment type="similarity">
    <text evidence="1">Belongs to the glycosyltransferase 2 family.</text>
</comment>
<keyword evidence="2" id="KW-0328">Glycosyltransferase</keyword>